<sequence>MTTSGRLSAAVPDLLRKRSFRRYWTGQSISLVGDQISQIALPLVAVLALHADAAQMGWLATAQLMPALLLSLPAGAWADSRAHRRRVMIVTDLARALLIASVPIAYALDALTFTQLYAVALGIGALTVLFDVCNTILFVSLIPAERYIEGNSLVNGSRAMSFVAGPSVGGLLVQLFTAPLALLADAVTYLASACCLARITPAEPSAAPPSKGHFTAGLRWILRSRVMRATFAGSATVQFFNFIFHTLFVLYATTELGLSAGVLGSVLGVGAIGGLIGAALTGRLVRHVGVGPTVIVGFAAFPVPLLLVPLADGPEPLVLSLLFLAEFGSCVGAMIVDISLGSLQTALIPHSLRARVNGAYRTLTHGMRPLGALAGGALGTAIGLRPTLWIATAGAVMCLVWVLPSPVPRIRELPDTPLEPAHGAPSPSASSPSSG</sequence>
<evidence type="ECO:0000259" key="8">
    <source>
        <dbReference type="PROSITE" id="PS50850"/>
    </source>
</evidence>
<feature type="transmembrane region" description="Helical" evidence="7">
    <location>
        <begin position="288"/>
        <end position="311"/>
    </location>
</feature>
<dbReference type="GO" id="GO:0022857">
    <property type="term" value="F:transmembrane transporter activity"/>
    <property type="evidence" value="ECO:0007669"/>
    <property type="project" value="InterPro"/>
</dbReference>
<dbReference type="InterPro" id="IPR036259">
    <property type="entry name" value="MFS_trans_sf"/>
</dbReference>
<keyword evidence="4 7" id="KW-1133">Transmembrane helix</keyword>
<evidence type="ECO:0000256" key="2">
    <source>
        <dbReference type="ARBA" id="ARBA00022475"/>
    </source>
</evidence>
<dbReference type="EMBL" id="QYCY01000002">
    <property type="protein sequence ID" value="RLV73452.1"/>
    <property type="molecule type" value="Genomic_DNA"/>
</dbReference>
<name>A0A0A0N5P5_STRRN</name>
<dbReference type="KEGG" id="src:M271_14060"/>
<dbReference type="CDD" id="cd06173">
    <property type="entry name" value="MFS_MefA_like"/>
    <property type="match status" value="1"/>
</dbReference>
<dbReference type="Pfam" id="PF07690">
    <property type="entry name" value="MFS_1"/>
    <property type="match status" value="1"/>
</dbReference>
<keyword evidence="5 7" id="KW-0472">Membrane</keyword>
<dbReference type="InterPro" id="IPR011701">
    <property type="entry name" value="MFS"/>
</dbReference>
<evidence type="ECO:0000313" key="10">
    <source>
        <dbReference type="Proteomes" id="UP000281594"/>
    </source>
</evidence>
<evidence type="ECO:0000256" key="6">
    <source>
        <dbReference type="SAM" id="MobiDB-lite"/>
    </source>
</evidence>
<dbReference type="Gene3D" id="1.20.1250.20">
    <property type="entry name" value="MFS general substrate transporter like domains"/>
    <property type="match status" value="1"/>
</dbReference>
<feature type="transmembrane region" description="Helical" evidence="7">
    <location>
        <begin position="114"/>
        <end position="142"/>
    </location>
</feature>
<dbReference type="SUPFAM" id="SSF103473">
    <property type="entry name" value="MFS general substrate transporter"/>
    <property type="match status" value="1"/>
</dbReference>
<accession>A0A0A0N5P5</accession>
<evidence type="ECO:0000313" key="9">
    <source>
        <dbReference type="EMBL" id="RLV73452.1"/>
    </source>
</evidence>
<evidence type="ECO:0000256" key="5">
    <source>
        <dbReference type="ARBA" id="ARBA00023136"/>
    </source>
</evidence>
<reference evidence="9 10" key="1">
    <citation type="journal article" date="2018" name="J. Biol. Chem.">
        <title>Discovery of the actinoplanic acid pathway in Streptomyces rapamycinicus reveals a genetically conserved synergism with rapamycin.</title>
        <authorList>
            <person name="Mrak P."/>
            <person name="Krastel P."/>
            <person name="Pivk Lukancic P."/>
            <person name="Tao J."/>
            <person name="Pistorius D."/>
            <person name="Moore C.M."/>
        </authorList>
    </citation>
    <scope>NUCLEOTIDE SEQUENCE [LARGE SCALE GENOMIC DNA]</scope>
    <source>
        <strain evidence="9 10">NRRL 5491</strain>
    </source>
</reference>
<dbReference type="AlphaFoldDB" id="A0A0A0N5P5"/>
<comment type="caution">
    <text evidence="9">The sequence shown here is derived from an EMBL/GenBank/DDBJ whole genome shotgun (WGS) entry which is preliminary data.</text>
</comment>
<evidence type="ECO:0000256" key="4">
    <source>
        <dbReference type="ARBA" id="ARBA00022989"/>
    </source>
</evidence>
<feature type="region of interest" description="Disordered" evidence="6">
    <location>
        <begin position="414"/>
        <end position="435"/>
    </location>
</feature>
<feature type="transmembrane region" description="Helical" evidence="7">
    <location>
        <begin position="89"/>
        <end position="108"/>
    </location>
</feature>
<evidence type="ECO:0000256" key="7">
    <source>
        <dbReference type="SAM" id="Phobius"/>
    </source>
</evidence>
<organism evidence="9 10">
    <name type="scientific">Streptomyces rapamycinicus (strain ATCC 29253 / DSM 41530 / NRRL 5491 / AYB-994)</name>
    <name type="common">Streptomyces hygroscopicus (strain ATCC 29253)</name>
    <dbReference type="NCBI Taxonomy" id="1343740"/>
    <lineage>
        <taxon>Bacteria</taxon>
        <taxon>Bacillati</taxon>
        <taxon>Actinomycetota</taxon>
        <taxon>Actinomycetes</taxon>
        <taxon>Kitasatosporales</taxon>
        <taxon>Streptomycetaceae</taxon>
        <taxon>Streptomyces</taxon>
        <taxon>Streptomyces violaceusniger group</taxon>
    </lineage>
</organism>
<feature type="compositionally biased region" description="Low complexity" evidence="6">
    <location>
        <begin position="424"/>
        <end position="435"/>
    </location>
</feature>
<keyword evidence="3 7" id="KW-0812">Transmembrane</keyword>
<feature type="transmembrane region" description="Helical" evidence="7">
    <location>
        <begin position="317"/>
        <end position="341"/>
    </location>
</feature>
<dbReference type="RefSeq" id="WP_020867813.1">
    <property type="nucleotide sequence ID" value="NC_022785.1"/>
</dbReference>
<dbReference type="PANTHER" id="PTHR23513">
    <property type="entry name" value="INTEGRAL MEMBRANE EFFLUX PROTEIN-RELATED"/>
    <property type="match status" value="1"/>
</dbReference>
<gene>
    <name evidence="9" type="ORF">D3C57_129540</name>
</gene>
<evidence type="ECO:0000256" key="1">
    <source>
        <dbReference type="ARBA" id="ARBA00004651"/>
    </source>
</evidence>
<dbReference type="HOGENOM" id="CLU_034180_13_2_11"/>
<keyword evidence="2" id="KW-1003">Cell membrane</keyword>
<protein>
    <recommendedName>
        <fullName evidence="8">Major facilitator superfamily (MFS) profile domain-containing protein</fullName>
    </recommendedName>
</protein>
<feature type="transmembrane region" description="Helical" evidence="7">
    <location>
        <begin position="388"/>
        <end position="404"/>
    </location>
</feature>
<comment type="subcellular location">
    <subcellularLocation>
        <location evidence="1">Cell membrane</location>
        <topology evidence="1">Multi-pass membrane protein</topology>
    </subcellularLocation>
</comment>
<feature type="transmembrane region" description="Helical" evidence="7">
    <location>
        <begin position="258"/>
        <end position="281"/>
    </location>
</feature>
<dbReference type="GO" id="GO:0005886">
    <property type="term" value="C:plasma membrane"/>
    <property type="evidence" value="ECO:0007669"/>
    <property type="project" value="UniProtKB-SubCell"/>
</dbReference>
<dbReference type="STRING" id="1343740.M271_14060"/>
<dbReference type="InterPro" id="IPR020846">
    <property type="entry name" value="MFS_dom"/>
</dbReference>
<dbReference type="InterPro" id="IPR022324">
    <property type="entry name" value="Bacilysin_exporter_BacE_put"/>
</dbReference>
<dbReference type="PRINTS" id="PR01988">
    <property type="entry name" value="EXPORTERBACE"/>
</dbReference>
<feature type="transmembrane region" description="Helical" evidence="7">
    <location>
        <begin position="229"/>
        <end position="252"/>
    </location>
</feature>
<proteinExistence type="predicted"/>
<dbReference type="eggNOG" id="COG2814">
    <property type="taxonomic scope" value="Bacteria"/>
</dbReference>
<dbReference type="PROSITE" id="PS50850">
    <property type="entry name" value="MFS"/>
    <property type="match status" value="1"/>
</dbReference>
<feature type="domain" description="Major facilitator superfamily (MFS) profile" evidence="8">
    <location>
        <begin position="226"/>
        <end position="435"/>
    </location>
</feature>
<dbReference type="PANTHER" id="PTHR23513:SF6">
    <property type="entry name" value="MAJOR FACILITATOR SUPERFAMILY ASSOCIATED DOMAIN-CONTAINING PROTEIN"/>
    <property type="match status" value="1"/>
</dbReference>
<dbReference type="Proteomes" id="UP000281594">
    <property type="component" value="Unassembled WGS sequence"/>
</dbReference>
<evidence type="ECO:0000256" key="3">
    <source>
        <dbReference type="ARBA" id="ARBA00022692"/>
    </source>
</evidence>